<dbReference type="GO" id="GO:0042392">
    <property type="term" value="F:sphingosine-1-phosphate phosphatase activity"/>
    <property type="evidence" value="ECO:0007669"/>
    <property type="project" value="TreeGrafter"/>
</dbReference>
<feature type="domain" description="Phosphatidic acid phosphatase type 2/haloperoxidase" evidence="10">
    <location>
        <begin position="184"/>
        <end position="338"/>
    </location>
</feature>
<reference evidence="11" key="1">
    <citation type="submission" date="2022-11" db="EMBL/GenBank/DDBJ databases">
        <title>Genome Sequence of Cubamyces cubensis.</title>
        <authorList>
            <person name="Buettner E."/>
        </authorList>
    </citation>
    <scope>NUCLEOTIDE SEQUENCE</scope>
    <source>
        <strain evidence="11">MPL-01</strain>
    </source>
</reference>
<comment type="subcellular location">
    <subcellularLocation>
        <location evidence="1">Endoplasmic reticulum membrane</location>
        <topology evidence="1">Multi-pass membrane protein</topology>
    </subcellularLocation>
</comment>
<comment type="caution">
    <text evidence="11">The sequence shown here is derived from an EMBL/GenBank/DDBJ whole genome shotgun (WGS) entry which is preliminary data.</text>
</comment>
<proteinExistence type="inferred from homology"/>
<organism evidence="11 12">
    <name type="scientific">Trametes cubensis</name>
    <dbReference type="NCBI Taxonomy" id="1111947"/>
    <lineage>
        <taxon>Eukaryota</taxon>
        <taxon>Fungi</taxon>
        <taxon>Dikarya</taxon>
        <taxon>Basidiomycota</taxon>
        <taxon>Agaricomycotina</taxon>
        <taxon>Agaricomycetes</taxon>
        <taxon>Polyporales</taxon>
        <taxon>Polyporaceae</taxon>
        <taxon>Trametes</taxon>
    </lineage>
</organism>
<dbReference type="PANTHER" id="PTHR14969:SF28">
    <property type="entry name" value="DIHYDROSPHINGOSINE 1-PHOSPHATE PHOSPHATASE LCB3-RELATED"/>
    <property type="match status" value="1"/>
</dbReference>
<keyword evidence="4" id="KW-0256">Endoplasmic reticulum</keyword>
<dbReference type="GO" id="GO:0005789">
    <property type="term" value="C:endoplasmic reticulum membrane"/>
    <property type="evidence" value="ECO:0007669"/>
    <property type="project" value="UniProtKB-SubCell"/>
</dbReference>
<feature type="compositionally biased region" description="Basic and acidic residues" evidence="8">
    <location>
        <begin position="67"/>
        <end position="79"/>
    </location>
</feature>
<feature type="transmembrane region" description="Helical" evidence="9">
    <location>
        <begin position="186"/>
        <end position="204"/>
    </location>
</feature>
<dbReference type="Gene3D" id="1.20.144.10">
    <property type="entry name" value="Phosphatidic acid phosphatase type 2/haloperoxidase"/>
    <property type="match status" value="1"/>
</dbReference>
<dbReference type="EMBL" id="JAPEVG010000335">
    <property type="protein sequence ID" value="KAJ8468486.1"/>
    <property type="molecule type" value="Genomic_DNA"/>
</dbReference>
<gene>
    <name evidence="11" type="ORF">ONZ51_g9616</name>
</gene>
<evidence type="ECO:0000259" key="10">
    <source>
        <dbReference type="SMART" id="SM00014"/>
    </source>
</evidence>
<evidence type="ECO:0000313" key="11">
    <source>
        <dbReference type="EMBL" id="KAJ8468486.1"/>
    </source>
</evidence>
<dbReference type="InterPro" id="IPR000326">
    <property type="entry name" value="PAP2/HPO"/>
</dbReference>
<dbReference type="InterPro" id="IPR036938">
    <property type="entry name" value="PAP2/HPO_sf"/>
</dbReference>
<feature type="transmembrane region" description="Helical" evidence="9">
    <location>
        <begin position="595"/>
        <end position="613"/>
    </location>
</feature>
<dbReference type="SMART" id="SM00014">
    <property type="entry name" value="acidPPc"/>
    <property type="match status" value="1"/>
</dbReference>
<feature type="transmembrane region" description="Helical" evidence="9">
    <location>
        <begin position="294"/>
        <end position="312"/>
    </location>
</feature>
<evidence type="ECO:0000256" key="2">
    <source>
        <dbReference type="ARBA" id="ARBA00022692"/>
    </source>
</evidence>
<evidence type="ECO:0000256" key="8">
    <source>
        <dbReference type="SAM" id="MobiDB-lite"/>
    </source>
</evidence>
<feature type="transmembrane region" description="Helical" evidence="9">
    <location>
        <begin position="430"/>
        <end position="451"/>
    </location>
</feature>
<evidence type="ECO:0000256" key="9">
    <source>
        <dbReference type="SAM" id="Phobius"/>
    </source>
</evidence>
<evidence type="ECO:0000256" key="6">
    <source>
        <dbReference type="ARBA" id="ARBA00023136"/>
    </source>
</evidence>
<accession>A0AAD7X9M7</accession>
<evidence type="ECO:0000256" key="7">
    <source>
        <dbReference type="ARBA" id="ARBA00038324"/>
    </source>
</evidence>
<feature type="transmembrane region" description="Helical" evidence="9">
    <location>
        <begin position="351"/>
        <end position="372"/>
    </location>
</feature>
<keyword evidence="6 9" id="KW-0472">Membrane</keyword>
<protein>
    <recommendedName>
        <fullName evidence="10">Phosphatidic acid phosphatase type 2/haloperoxidase domain-containing protein</fullName>
    </recommendedName>
</protein>
<evidence type="ECO:0000256" key="4">
    <source>
        <dbReference type="ARBA" id="ARBA00022824"/>
    </source>
</evidence>
<sequence>MSGDPIRSPTAQRAYDPLLSKFLNPENAPAHTREQSDAPRTSRTASSYDDSRASTPDSQSGILFTTKRVDRGNGGDEKPAGTSDAPTMLVGEGEADPSRVLVGAAGRLSDEVYERTLNWWRAGVRRIIVRCVERETRWLAAMQNRVRTPVLDKYFVYTSTLGTHTFFLVMLPLFHFFGAAEFGRGLLLMLAVGVYVTSFMKDLFCCPRPYAPPVTRLTLGSHHLEYGFPSTHSTNSVSIALFIYTVVQRLYTPPASVVIKSAVESAAASLNASTGVLPSAETIVQAEAAISATMYKFLIGVLLFYVFSIVYGRLYTAMHSFTDCIAGMFIGAAIWGLHILVGGYVDTSTNKFLTTPASAVPAVIVPLCLFLVHRHPQPVDDCPCFEDAIAFISVVMGEFLARWYMNHHGYDASFFVRPMPGSSWATWTDIATWSFVAVIKMVIGVLMIVIWRMLAKSFFHFVLPPTFRFLSHLFTLPNRRFYTPATDYTSMPADKGLRPIPSVIDLPGMVEYEVDGVGVAATASTARRGYGVIKQRAGKNGSSAPSGKPVGQELFLSEKSAKGVDARDAQEWWAEPRGKDEQAVKHYDADVLTKVFVYCGIGMLGGGAIPVMFEVLGWGVKTF</sequence>
<comment type="similarity">
    <text evidence="7">Belongs to the type 2 lipid phosphate phosphatase family.</text>
</comment>
<dbReference type="Proteomes" id="UP001215151">
    <property type="component" value="Unassembled WGS sequence"/>
</dbReference>
<evidence type="ECO:0000313" key="12">
    <source>
        <dbReference type="Proteomes" id="UP001215151"/>
    </source>
</evidence>
<keyword evidence="3" id="KW-0378">Hydrolase</keyword>
<dbReference type="SUPFAM" id="SSF48317">
    <property type="entry name" value="Acid phosphatase/Vanadium-dependent haloperoxidase"/>
    <property type="match status" value="1"/>
</dbReference>
<dbReference type="CDD" id="cd03388">
    <property type="entry name" value="PAP2_SPPase1"/>
    <property type="match status" value="1"/>
</dbReference>
<keyword evidence="12" id="KW-1185">Reference proteome</keyword>
<evidence type="ECO:0000256" key="5">
    <source>
        <dbReference type="ARBA" id="ARBA00022989"/>
    </source>
</evidence>
<feature type="transmembrane region" description="Helical" evidence="9">
    <location>
        <begin position="154"/>
        <end position="174"/>
    </location>
</feature>
<feature type="region of interest" description="Disordered" evidence="8">
    <location>
        <begin position="1"/>
        <end position="89"/>
    </location>
</feature>
<evidence type="ECO:0000256" key="3">
    <source>
        <dbReference type="ARBA" id="ARBA00022801"/>
    </source>
</evidence>
<keyword evidence="5 9" id="KW-1133">Transmembrane helix</keyword>
<feature type="transmembrane region" description="Helical" evidence="9">
    <location>
        <begin position="324"/>
        <end position="345"/>
    </location>
</feature>
<keyword evidence="2 9" id="KW-0812">Transmembrane</keyword>
<dbReference type="Pfam" id="PF01569">
    <property type="entry name" value="PAP2"/>
    <property type="match status" value="1"/>
</dbReference>
<feature type="compositionally biased region" description="Polar residues" evidence="8">
    <location>
        <begin position="38"/>
        <end position="63"/>
    </location>
</feature>
<dbReference type="PANTHER" id="PTHR14969">
    <property type="entry name" value="SPHINGOSINE-1-PHOSPHATE PHOSPHOHYDROLASE"/>
    <property type="match status" value="1"/>
</dbReference>
<dbReference type="AlphaFoldDB" id="A0AAD7X9M7"/>
<evidence type="ECO:0000256" key="1">
    <source>
        <dbReference type="ARBA" id="ARBA00004477"/>
    </source>
</evidence>
<name>A0AAD7X9M7_9APHY</name>